<sequence>MTQKANYTALIQKLMDKGWLPSDLVLELAAGNDISRIRDEFTPSKGITRLVHLQTLAKVELGLDEHALSIYHLHAGTQLGNGVGTARMNEICEICDYLNFNIVLEACDQHRSPKYILKLVDFYSKFGFELNQDEFGYEVNGIDDLSDSDICDGVPLLRIAIDARPIKLQYHNQLVGYNGDDYATYAEAQRDKADFHTPSTLDALTIEAGSSNSGLFDMIEVADMVMQVNGAVENLVFGILDTNNRFVTLHEARELLSE</sequence>
<gene>
    <name evidence="1" type="ORF">A6E01_19025</name>
</gene>
<accession>A0AAN0XYX6</accession>
<protein>
    <submittedName>
        <fullName evidence="1">Uncharacterized protein</fullName>
    </submittedName>
</protein>
<organism evidence="1 2">
    <name type="scientific">Vibrio breoganii</name>
    <dbReference type="NCBI Taxonomy" id="553239"/>
    <lineage>
        <taxon>Bacteria</taxon>
        <taxon>Pseudomonadati</taxon>
        <taxon>Pseudomonadota</taxon>
        <taxon>Gammaproteobacteria</taxon>
        <taxon>Vibrionales</taxon>
        <taxon>Vibrionaceae</taxon>
        <taxon>Vibrio</taxon>
    </lineage>
</organism>
<keyword evidence="1" id="KW-0614">Plasmid</keyword>
<geneLocation type="plasmid" evidence="1 2">
    <name>unnamed1</name>
</geneLocation>
<evidence type="ECO:0000313" key="1">
    <source>
        <dbReference type="EMBL" id="ANO35307.1"/>
    </source>
</evidence>
<dbReference type="AlphaFoldDB" id="A0AAN0XYX6"/>
<dbReference type="Proteomes" id="UP000092018">
    <property type="component" value="Plasmid unnamed1"/>
</dbReference>
<dbReference type="EMBL" id="CP016179">
    <property type="protein sequence ID" value="ANO35307.1"/>
    <property type="molecule type" value="Genomic_DNA"/>
</dbReference>
<reference evidence="1 2" key="1">
    <citation type="submission" date="2016-06" db="EMBL/GenBank/DDBJ databases">
        <title>Adaptive Radiation by Waves of Gene Transfer Leads to Fine-Scale Resource Partitioning in Marine Microbes.</title>
        <authorList>
            <person name="Hehemann J.-H."/>
            <person name="Arevalo P."/>
            <person name="Datta M.S."/>
            <person name="Yu X."/>
            <person name="Corzett C."/>
            <person name="Henschel A."/>
            <person name="Preheim S.P."/>
            <person name="Timberlake S."/>
            <person name="Alm E.J."/>
            <person name="Polz M.F."/>
        </authorList>
    </citation>
    <scope>NUCLEOTIDE SEQUENCE [LARGE SCALE GENOMIC DNA]</scope>
    <source>
        <strain evidence="1 2">FF50</strain>
        <plasmid evidence="1 2">unnamed1</plasmid>
    </source>
</reference>
<dbReference type="KEGG" id="vbr:A6E01_19025"/>
<proteinExistence type="predicted"/>
<name>A0AAN0XYX6_9VIBR</name>
<dbReference type="RefSeq" id="WP_065211069.1">
    <property type="nucleotide sequence ID" value="NZ_CP016179.1"/>
</dbReference>
<evidence type="ECO:0000313" key="2">
    <source>
        <dbReference type="Proteomes" id="UP000092018"/>
    </source>
</evidence>